<dbReference type="SMART" id="SM00321">
    <property type="entry name" value="WSC"/>
    <property type="match status" value="1"/>
</dbReference>
<feature type="domain" description="WSC" evidence="3">
    <location>
        <begin position="171"/>
        <end position="259"/>
    </location>
</feature>
<feature type="region of interest" description="Disordered" evidence="1">
    <location>
        <begin position="472"/>
        <end position="501"/>
    </location>
</feature>
<evidence type="ECO:0000256" key="1">
    <source>
        <dbReference type="SAM" id="MobiDB-lite"/>
    </source>
</evidence>
<dbReference type="AlphaFoldDB" id="A0A553IFM0"/>
<protein>
    <recommendedName>
        <fullName evidence="3">WSC domain-containing protein</fullName>
    </recommendedName>
</protein>
<dbReference type="PANTHER" id="PTHR16861">
    <property type="entry name" value="GLYCOPROTEIN 38"/>
    <property type="match status" value="1"/>
</dbReference>
<feature type="transmembrane region" description="Helical" evidence="2">
    <location>
        <begin position="54"/>
        <end position="77"/>
    </location>
</feature>
<name>A0A553IFM0_9PEZI</name>
<feature type="region of interest" description="Disordered" evidence="1">
    <location>
        <begin position="436"/>
        <end position="459"/>
    </location>
</feature>
<keyword evidence="2" id="KW-0472">Membrane</keyword>
<keyword evidence="2" id="KW-1133">Transmembrane helix</keyword>
<dbReference type="PANTHER" id="PTHR16861:SF9">
    <property type="entry name" value="CELL WALL INTEGRITY AND STRESS RESPONSE COMPONENT 1"/>
    <property type="match status" value="1"/>
</dbReference>
<dbReference type="OrthoDB" id="2537459at2759"/>
<gene>
    <name evidence="4" type="ORF">FHL15_000341</name>
</gene>
<feature type="transmembrane region" description="Helical" evidence="2">
    <location>
        <begin position="376"/>
        <end position="400"/>
    </location>
</feature>
<evidence type="ECO:0000256" key="2">
    <source>
        <dbReference type="SAM" id="Phobius"/>
    </source>
</evidence>
<dbReference type="PROSITE" id="PS51212">
    <property type="entry name" value="WSC"/>
    <property type="match status" value="1"/>
</dbReference>
<dbReference type="Pfam" id="PF01822">
    <property type="entry name" value="WSC"/>
    <property type="match status" value="1"/>
</dbReference>
<comment type="caution">
    <text evidence="4">The sequence shown here is derived from an EMBL/GenBank/DDBJ whole genome shotgun (WGS) entry which is preliminary data.</text>
</comment>
<dbReference type="STRING" id="2512241.A0A553IFM0"/>
<keyword evidence="5" id="KW-1185">Reference proteome</keyword>
<organism evidence="4 5">
    <name type="scientific">Xylaria flabelliformis</name>
    <dbReference type="NCBI Taxonomy" id="2512241"/>
    <lineage>
        <taxon>Eukaryota</taxon>
        <taxon>Fungi</taxon>
        <taxon>Dikarya</taxon>
        <taxon>Ascomycota</taxon>
        <taxon>Pezizomycotina</taxon>
        <taxon>Sordariomycetes</taxon>
        <taxon>Xylariomycetidae</taxon>
        <taxon>Xylariales</taxon>
        <taxon>Xylariaceae</taxon>
        <taxon>Xylaria</taxon>
    </lineage>
</organism>
<proteinExistence type="predicted"/>
<feature type="compositionally biased region" description="Low complexity" evidence="1">
    <location>
        <begin position="265"/>
        <end position="318"/>
    </location>
</feature>
<dbReference type="InterPro" id="IPR002889">
    <property type="entry name" value="WSC_carb-bd"/>
</dbReference>
<reference evidence="5" key="1">
    <citation type="submission" date="2019-06" db="EMBL/GenBank/DDBJ databases">
        <title>Draft genome sequence of the griseofulvin-producing fungus Xylaria cubensis strain G536.</title>
        <authorList>
            <person name="Mead M.E."/>
            <person name="Raja H.A."/>
            <person name="Steenwyk J.L."/>
            <person name="Knowles S.L."/>
            <person name="Oberlies N.H."/>
            <person name="Rokas A."/>
        </authorList>
    </citation>
    <scope>NUCLEOTIDE SEQUENCE [LARGE SCALE GENOMIC DNA]</scope>
    <source>
        <strain evidence="5">G536</strain>
    </source>
</reference>
<dbReference type="EMBL" id="VFLP01000001">
    <property type="protein sequence ID" value="TRX98999.1"/>
    <property type="molecule type" value="Genomic_DNA"/>
</dbReference>
<evidence type="ECO:0000313" key="5">
    <source>
        <dbReference type="Proteomes" id="UP000319160"/>
    </source>
</evidence>
<feature type="region of interest" description="Disordered" evidence="1">
    <location>
        <begin position="265"/>
        <end position="342"/>
    </location>
</feature>
<dbReference type="Proteomes" id="UP000319160">
    <property type="component" value="Unassembled WGS sequence"/>
</dbReference>
<evidence type="ECO:0000259" key="3">
    <source>
        <dbReference type="PROSITE" id="PS51212"/>
    </source>
</evidence>
<dbReference type="CDD" id="cd12087">
    <property type="entry name" value="TM_EGFR-like"/>
    <property type="match status" value="1"/>
</dbReference>
<evidence type="ECO:0000313" key="4">
    <source>
        <dbReference type="EMBL" id="TRX98999.1"/>
    </source>
</evidence>
<sequence length="501" mass="53612">MRDAEASVIVLSYAIGRRNPAIPKLENEVIVDFESQHLKWTFGTVAQTYRRRMLSLHCVLSLPASSIAVARFVIVFFCGLDSLYTRQSSIVDVRYCLDIRGVLDDLGHSPRILVSASAWSRQCLDILCHHFLSRARAHSSIFYLWTMAISRNGLPFVALMALVAGPRPAQSLDIEYCANLNTAGTPTNSSIWQSNGLCHDYCVGMSFAFAILQQHDCWCSDYIPTKSSQVSASECSDPCPGWTPDTCGGDNLFGYIALGLTPSGTAAGSSTSATSTTSTTSTSSTPIGQTSTTTVKTSSTATSAVHSTATSTSTTSSTLPDTNTQSTPAPDPTTSVRTVTASGTVSLETVTVIPTSNASSGADTSASQSHGPTPGAIAGIAIGVLGIVAILAGLAVFFYLQRKKRQREEELASRPNSHLSGSVGIMSTPTTAMASVWDGENTSTGRRSSRLMPHDPRMDPFATNIYSRFENKSRESINTLQDNQDYSRKVLRTTNPDPPDD</sequence>
<keyword evidence="2" id="KW-0812">Transmembrane</keyword>
<accession>A0A553IFM0</accession>
<feature type="compositionally biased region" description="Polar residues" evidence="1">
    <location>
        <begin position="319"/>
        <end position="342"/>
    </location>
</feature>